<name>A0A6P4FR20_DRORH</name>
<feature type="region of interest" description="Disordered" evidence="4">
    <location>
        <begin position="1"/>
        <end position="21"/>
    </location>
</feature>
<dbReference type="InterPro" id="IPR033471">
    <property type="entry name" value="DIRP"/>
</dbReference>
<evidence type="ECO:0000256" key="4">
    <source>
        <dbReference type="SAM" id="MobiDB-lite"/>
    </source>
</evidence>
<dbReference type="InterPro" id="IPR045831">
    <property type="entry name" value="LIN9_C"/>
</dbReference>
<sequence length="559" mass="64140">MSIDPKTKKNSTKQAKNGEENEFLANIGLLATTTMTEIRQRQLKKPKKVSDFGDDELFVKRPDFSKLNRIAKVSLNQRKIGMEESSKNNAESSEDSEEEEEKEEADYFRTSSIPGQRLYNFLSQLTSHRWIWCEFVESFVDKPILAGAYDMERFISECCPLLGTRCLPRRGWQLLRRNMGKARRFSPSFIELERSELERTRRIVRELQQYRFDAQEDGPYLDQIPKRIPLPLATDAKVTSFLQGHSHKGIIDGCVMDYDPQDSTYLVRFIKNGKSAVFSLQDSRLYSEQDSTALPLSIMMHGTKSTPTKPESASQEKYGNKRYNKDLLEAVLLIRKMMDVKERALLDLAQMNEDFECGRESALSASRRDAKISPKRENLQRRYAASMITLHRVNADVMTPVHILHDHLAEYQKQEEEQEAKGGRPASEVYQKCRQQAELDLKLAGSEKSLKIESDRTREFVCNLHTILYLNGKLGRENSSDMEVVLADLISHMVANMPPSLGLQFKEALDSLDPLRQQVVAMFKATQKTERFQITQQAPLQTEDGIYNFVVEAQPDPPC</sequence>
<dbReference type="Pfam" id="PF06584">
    <property type="entry name" value="DIRP"/>
    <property type="match status" value="1"/>
</dbReference>
<feature type="compositionally biased region" description="Acidic residues" evidence="4">
    <location>
        <begin position="92"/>
        <end position="104"/>
    </location>
</feature>
<evidence type="ECO:0000259" key="5">
    <source>
        <dbReference type="SMART" id="SM01135"/>
    </source>
</evidence>
<dbReference type="PANTHER" id="PTHR21689:SF2">
    <property type="entry name" value="PROTEIN LIN-9 HOMOLOG"/>
    <property type="match status" value="1"/>
</dbReference>
<dbReference type="AlphaFoldDB" id="A0A6P4FR20"/>
<dbReference type="Pfam" id="PF19438">
    <property type="entry name" value="LIN9_C"/>
    <property type="match status" value="1"/>
</dbReference>
<organism evidence="6">
    <name type="scientific">Drosophila rhopaloa</name>
    <name type="common">Fruit fly</name>
    <dbReference type="NCBI Taxonomy" id="1041015"/>
    <lineage>
        <taxon>Eukaryota</taxon>
        <taxon>Metazoa</taxon>
        <taxon>Ecdysozoa</taxon>
        <taxon>Arthropoda</taxon>
        <taxon>Hexapoda</taxon>
        <taxon>Insecta</taxon>
        <taxon>Pterygota</taxon>
        <taxon>Neoptera</taxon>
        <taxon>Endopterygota</taxon>
        <taxon>Diptera</taxon>
        <taxon>Brachycera</taxon>
        <taxon>Muscomorpha</taxon>
        <taxon>Ephydroidea</taxon>
        <taxon>Drosophilidae</taxon>
        <taxon>Drosophila</taxon>
        <taxon>Sophophora</taxon>
    </lineage>
</organism>
<dbReference type="RefSeq" id="XP_016991904.1">
    <property type="nucleotide sequence ID" value="XM_017136415.1"/>
</dbReference>
<proteinExistence type="inferred from homology"/>
<dbReference type="SMART" id="SM01135">
    <property type="entry name" value="DIRP"/>
    <property type="match status" value="1"/>
</dbReference>
<feature type="region of interest" description="Disordered" evidence="4">
    <location>
        <begin position="81"/>
        <end position="109"/>
    </location>
</feature>
<dbReference type="GO" id="GO:0003677">
    <property type="term" value="F:DNA binding"/>
    <property type="evidence" value="ECO:0007669"/>
    <property type="project" value="TreeGrafter"/>
</dbReference>
<gene>
    <name evidence="6" type="primary">LOC108053697</name>
</gene>
<evidence type="ECO:0000256" key="3">
    <source>
        <dbReference type="ARBA" id="ARBA00023242"/>
    </source>
</evidence>
<evidence type="ECO:0000256" key="1">
    <source>
        <dbReference type="ARBA" id="ARBA00004123"/>
    </source>
</evidence>
<dbReference type="OMA" id="KEEMIPP"/>
<dbReference type="PANTHER" id="PTHR21689">
    <property type="entry name" value="LIN-9"/>
    <property type="match status" value="1"/>
</dbReference>
<dbReference type="GO" id="GO:0051726">
    <property type="term" value="P:regulation of cell cycle"/>
    <property type="evidence" value="ECO:0007669"/>
    <property type="project" value="TreeGrafter"/>
</dbReference>
<dbReference type="GO" id="GO:0006357">
    <property type="term" value="P:regulation of transcription by RNA polymerase II"/>
    <property type="evidence" value="ECO:0007669"/>
    <property type="project" value="TreeGrafter"/>
</dbReference>
<evidence type="ECO:0000256" key="2">
    <source>
        <dbReference type="ARBA" id="ARBA00006732"/>
    </source>
</evidence>
<evidence type="ECO:0000313" key="6">
    <source>
        <dbReference type="RefSeq" id="XP_016991904.1"/>
    </source>
</evidence>
<dbReference type="GO" id="GO:0017053">
    <property type="term" value="C:transcription repressor complex"/>
    <property type="evidence" value="ECO:0007669"/>
    <property type="project" value="InterPro"/>
</dbReference>
<comment type="similarity">
    <text evidence="2">Belongs to the lin-9 family.</text>
</comment>
<feature type="domain" description="DIRP" evidence="5">
    <location>
        <begin position="136"/>
        <end position="244"/>
    </location>
</feature>
<dbReference type="RefSeq" id="XP_016991904.2">
    <property type="nucleotide sequence ID" value="XM_017136415.2"/>
</dbReference>
<accession>A0A6P4FR20</accession>
<dbReference type="InterPro" id="IPR010561">
    <property type="entry name" value="LIN-9/ALY1"/>
</dbReference>
<dbReference type="GO" id="GO:0005654">
    <property type="term" value="C:nucleoplasm"/>
    <property type="evidence" value="ECO:0007669"/>
    <property type="project" value="TreeGrafter"/>
</dbReference>
<keyword evidence="3" id="KW-0539">Nucleus</keyword>
<comment type="subcellular location">
    <subcellularLocation>
        <location evidence="1">Nucleus</location>
    </subcellularLocation>
</comment>
<dbReference type="GeneID" id="108053697"/>
<protein>
    <submittedName>
        <fullName evidence="6">Protein lin-9 homolog</fullName>
    </submittedName>
</protein>
<reference evidence="6" key="1">
    <citation type="submission" date="2025-08" db="UniProtKB">
        <authorList>
            <consortium name="RefSeq"/>
        </authorList>
    </citation>
    <scope>IDENTIFICATION</scope>
</reference>
<dbReference type="GO" id="GO:0006351">
    <property type="term" value="P:DNA-templated transcription"/>
    <property type="evidence" value="ECO:0007669"/>
    <property type="project" value="InterPro"/>
</dbReference>
<dbReference type="OrthoDB" id="2339771at2759"/>